<dbReference type="EMBL" id="CP063362">
    <property type="protein sequence ID" value="QRG05328.1"/>
    <property type="molecule type" value="Genomic_DNA"/>
</dbReference>
<evidence type="ECO:0000256" key="2">
    <source>
        <dbReference type="SAM" id="Phobius"/>
    </source>
</evidence>
<keyword evidence="2" id="KW-1133">Transmembrane helix</keyword>
<proteinExistence type="predicted"/>
<accession>A0A974PL27</accession>
<feature type="region of interest" description="Disordered" evidence="1">
    <location>
        <begin position="1"/>
        <end position="35"/>
    </location>
</feature>
<keyword evidence="2" id="KW-0812">Transmembrane</keyword>
<dbReference type="KEGG" id="xdi:EZH22_19840"/>
<name>A0A974PL27_9HYPH</name>
<protein>
    <submittedName>
        <fullName evidence="3">Uncharacterized protein</fullName>
    </submittedName>
</protein>
<feature type="compositionally biased region" description="Polar residues" evidence="1">
    <location>
        <begin position="18"/>
        <end position="35"/>
    </location>
</feature>
<feature type="transmembrane region" description="Helical" evidence="2">
    <location>
        <begin position="41"/>
        <end position="63"/>
    </location>
</feature>
<sequence>MQDPNEARQEREFRSPDGRTSQGAPVTASSKARQGVTSGRVLVILAVGVLLVIVGFAASYVGAV</sequence>
<keyword evidence="2" id="KW-0472">Membrane</keyword>
<dbReference type="Proteomes" id="UP000596427">
    <property type="component" value="Chromosome"/>
</dbReference>
<evidence type="ECO:0000256" key="1">
    <source>
        <dbReference type="SAM" id="MobiDB-lite"/>
    </source>
</evidence>
<reference evidence="3 4" key="1">
    <citation type="submission" date="2020-10" db="EMBL/GenBank/DDBJ databases">
        <title>Degradation of 1,4-Dioxane by Xanthobacter sp. YN2, via a Novel Group-2 Soluble Di-Iron Monooxygenase.</title>
        <authorList>
            <person name="Ma F."/>
            <person name="Wang Y."/>
            <person name="Yang J."/>
            <person name="Guo H."/>
            <person name="Su D."/>
            <person name="Yu L."/>
        </authorList>
    </citation>
    <scope>NUCLEOTIDE SEQUENCE [LARGE SCALE GENOMIC DNA]</scope>
    <source>
        <strain evidence="3 4">YN2</strain>
    </source>
</reference>
<keyword evidence="4" id="KW-1185">Reference proteome</keyword>
<dbReference type="AlphaFoldDB" id="A0A974PL27"/>
<feature type="compositionally biased region" description="Basic and acidic residues" evidence="1">
    <location>
        <begin position="1"/>
        <end position="17"/>
    </location>
</feature>
<evidence type="ECO:0000313" key="3">
    <source>
        <dbReference type="EMBL" id="QRG05328.1"/>
    </source>
</evidence>
<organism evidence="3 4">
    <name type="scientific">Xanthobacter dioxanivorans</name>
    <dbReference type="NCBI Taxonomy" id="2528964"/>
    <lineage>
        <taxon>Bacteria</taxon>
        <taxon>Pseudomonadati</taxon>
        <taxon>Pseudomonadota</taxon>
        <taxon>Alphaproteobacteria</taxon>
        <taxon>Hyphomicrobiales</taxon>
        <taxon>Xanthobacteraceae</taxon>
        <taxon>Xanthobacter</taxon>
    </lineage>
</organism>
<gene>
    <name evidence="3" type="ORF">EZH22_19840</name>
</gene>
<dbReference type="RefSeq" id="WP_203192196.1">
    <property type="nucleotide sequence ID" value="NZ_CP063362.1"/>
</dbReference>
<evidence type="ECO:0000313" key="4">
    <source>
        <dbReference type="Proteomes" id="UP000596427"/>
    </source>
</evidence>